<evidence type="ECO:0000259" key="4">
    <source>
        <dbReference type="PROSITE" id="PS51077"/>
    </source>
</evidence>
<feature type="domain" description="IclR-ED" evidence="5">
    <location>
        <begin position="69"/>
        <end position="252"/>
    </location>
</feature>
<dbReference type="InterPro" id="IPR036390">
    <property type="entry name" value="WH_DNA-bd_sf"/>
</dbReference>
<reference evidence="7" key="1">
    <citation type="submission" date="2017-04" db="EMBL/GenBank/DDBJ databases">
        <authorList>
            <person name="Varghese N."/>
            <person name="Submissions S."/>
        </authorList>
    </citation>
    <scope>NUCLEOTIDE SEQUENCE [LARGE SCALE GENOMIC DNA]</scope>
    <source>
        <strain evidence="7">B4P</strain>
    </source>
</reference>
<dbReference type="PROSITE" id="PS51078">
    <property type="entry name" value="ICLR_ED"/>
    <property type="match status" value="1"/>
</dbReference>
<dbReference type="AlphaFoldDB" id="A0A1X7DVB5"/>
<protein>
    <submittedName>
        <fullName evidence="6">Transcriptional regulator, IclR family</fullName>
    </submittedName>
</protein>
<dbReference type="GO" id="GO:0045892">
    <property type="term" value="P:negative regulation of DNA-templated transcription"/>
    <property type="evidence" value="ECO:0007669"/>
    <property type="project" value="TreeGrafter"/>
</dbReference>
<dbReference type="PANTHER" id="PTHR30136:SF35">
    <property type="entry name" value="HTH-TYPE TRANSCRIPTIONAL REGULATOR RV1719"/>
    <property type="match status" value="1"/>
</dbReference>
<proteinExistence type="predicted"/>
<dbReference type="GO" id="GO:0003677">
    <property type="term" value="F:DNA binding"/>
    <property type="evidence" value="ECO:0007669"/>
    <property type="project" value="UniProtKB-KW"/>
</dbReference>
<dbReference type="Proteomes" id="UP000192903">
    <property type="component" value="Unassembled WGS sequence"/>
</dbReference>
<dbReference type="Pfam" id="PF09339">
    <property type="entry name" value="HTH_IclR"/>
    <property type="match status" value="1"/>
</dbReference>
<gene>
    <name evidence="6" type="ORF">SAMN02982989_5929</name>
</gene>
<dbReference type="PANTHER" id="PTHR30136">
    <property type="entry name" value="HELIX-TURN-HELIX TRANSCRIPTIONAL REGULATOR, ICLR FAMILY"/>
    <property type="match status" value="1"/>
</dbReference>
<dbReference type="Gene3D" id="1.10.10.10">
    <property type="entry name" value="Winged helix-like DNA-binding domain superfamily/Winged helix DNA-binding domain"/>
    <property type="match status" value="1"/>
</dbReference>
<name>A0A1X7DVB5_9HYPH</name>
<keyword evidence="2" id="KW-0238">DNA-binding</keyword>
<dbReference type="EMBL" id="FXAF01000003">
    <property type="protein sequence ID" value="SMF22235.1"/>
    <property type="molecule type" value="Genomic_DNA"/>
</dbReference>
<evidence type="ECO:0000313" key="6">
    <source>
        <dbReference type="EMBL" id="SMF22235.1"/>
    </source>
</evidence>
<evidence type="ECO:0000256" key="1">
    <source>
        <dbReference type="ARBA" id="ARBA00023015"/>
    </source>
</evidence>
<dbReference type="Pfam" id="PF01614">
    <property type="entry name" value="IclR_C"/>
    <property type="match status" value="1"/>
</dbReference>
<keyword evidence="3" id="KW-0804">Transcription</keyword>
<sequence>MAVSVVKSAGRVIEIFEFFAERREPATMMEVARALTCPPSSTSALLNSLCQLGYMDFDRRGRTYLPTLRAALLGIWVNDLFLSDGSILALMNDLRAKTGETVALGTQSGLHVQYIHVMRALVRQPHAEVATGRLRPLLRSAVGQVILSLKDNEEVVALARRINAEEKDPAKRVRIEDLLQRLEICRREGYGYSEGATTPGGGIVAVLFPSPPHHPPMALGIGTAIPKLRDRKDFYLSILRKAVAKQSRYLSDHHIPHSRLPARSAGAAEN</sequence>
<organism evidence="6 7">
    <name type="scientific">Xaviernesmea oryzae</name>
    <dbReference type="NCBI Taxonomy" id="464029"/>
    <lineage>
        <taxon>Bacteria</taxon>
        <taxon>Pseudomonadati</taxon>
        <taxon>Pseudomonadota</taxon>
        <taxon>Alphaproteobacteria</taxon>
        <taxon>Hyphomicrobiales</taxon>
        <taxon>Rhizobiaceae</taxon>
        <taxon>Rhizobium/Agrobacterium group</taxon>
        <taxon>Xaviernesmea</taxon>
    </lineage>
</organism>
<accession>A0A1X7DVB5</accession>
<evidence type="ECO:0000256" key="3">
    <source>
        <dbReference type="ARBA" id="ARBA00023163"/>
    </source>
</evidence>
<dbReference type="RefSeq" id="WP_085421282.1">
    <property type="nucleotide sequence ID" value="NZ_FXAF01000003.1"/>
</dbReference>
<dbReference type="SUPFAM" id="SSF46785">
    <property type="entry name" value="Winged helix' DNA-binding domain"/>
    <property type="match status" value="1"/>
</dbReference>
<evidence type="ECO:0000313" key="7">
    <source>
        <dbReference type="Proteomes" id="UP000192903"/>
    </source>
</evidence>
<dbReference type="InterPro" id="IPR014757">
    <property type="entry name" value="Tscrpt_reg_IclR_C"/>
</dbReference>
<keyword evidence="1" id="KW-0805">Transcription regulation</keyword>
<dbReference type="InterPro" id="IPR050707">
    <property type="entry name" value="HTH_MetabolicPath_Reg"/>
</dbReference>
<dbReference type="InterPro" id="IPR036388">
    <property type="entry name" value="WH-like_DNA-bd_sf"/>
</dbReference>
<dbReference type="OrthoDB" id="1634354at2"/>
<dbReference type="SUPFAM" id="SSF55781">
    <property type="entry name" value="GAF domain-like"/>
    <property type="match status" value="1"/>
</dbReference>
<dbReference type="STRING" id="464029.SAMN02982989_5929"/>
<dbReference type="InterPro" id="IPR029016">
    <property type="entry name" value="GAF-like_dom_sf"/>
</dbReference>
<keyword evidence="7" id="KW-1185">Reference proteome</keyword>
<dbReference type="InterPro" id="IPR005471">
    <property type="entry name" value="Tscrpt_reg_IclR_N"/>
</dbReference>
<dbReference type="Gene3D" id="3.30.450.40">
    <property type="match status" value="1"/>
</dbReference>
<evidence type="ECO:0000259" key="5">
    <source>
        <dbReference type="PROSITE" id="PS51078"/>
    </source>
</evidence>
<feature type="domain" description="HTH iclR-type" evidence="4">
    <location>
        <begin position="6"/>
        <end position="68"/>
    </location>
</feature>
<evidence type="ECO:0000256" key="2">
    <source>
        <dbReference type="ARBA" id="ARBA00023125"/>
    </source>
</evidence>
<dbReference type="PROSITE" id="PS51077">
    <property type="entry name" value="HTH_ICLR"/>
    <property type="match status" value="1"/>
</dbReference>
<dbReference type="GO" id="GO:0003700">
    <property type="term" value="F:DNA-binding transcription factor activity"/>
    <property type="evidence" value="ECO:0007669"/>
    <property type="project" value="TreeGrafter"/>
</dbReference>